<accession>A0A177F755</accession>
<sequence>MLYKIPQPYLVPRKRKCEEVPFYEVSGGARIVAHFTVDVLNRHYRDKRVPLVPDIPYPIPEETGYVGVFQRWLHAEPLKLTKHVVWFWNALLYTGDEIRENCRKGDPATLRPQIEEFLQHADRVYQVIMTEAARSPVRNYMRKLPLERAYPVYRQVILDMIPSPAPQPPPQPPPQPLSPPSLSSAPLQLLDAQHDNCPVTPATPTTRRPQGLWKLRLYISVTVTILAVALKVLFVVAILCVISVYLVSVALYALGFHTICSPLGLCVVILPLLWVSGRAR</sequence>
<gene>
    <name evidence="3" type="ORF">AYO21_05736</name>
</gene>
<keyword evidence="2" id="KW-0812">Transmembrane</keyword>
<feature type="compositionally biased region" description="Pro residues" evidence="1">
    <location>
        <begin position="164"/>
        <end position="179"/>
    </location>
</feature>
<feature type="transmembrane region" description="Helical" evidence="2">
    <location>
        <begin position="252"/>
        <end position="275"/>
    </location>
</feature>
<keyword evidence="2" id="KW-0472">Membrane</keyword>
<dbReference type="GeneID" id="34600900"/>
<dbReference type="AlphaFoldDB" id="A0A177F755"/>
<evidence type="ECO:0000256" key="1">
    <source>
        <dbReference type="SAM" id="MobiDB-lite"/>
    </source>
</evidence>
<feature type="transmembrane region" description="Helical" evidence="2">
    <location>
        <begin position="217"/>
        <end position="246"/>
    </location>
</feature>
<keyword evidence="2" id="KW-1133">Transmembrane helix</keyword>
<evidence type="ECO:0000313" key="4">
    <source>
        <dbReference type="Proteomes" id="UP000077002"/>
    </source>
</evidence>
<proteinExistence type="predicted"/>
<reference evidence="3 4" key="1">
    <citation type="submission" date="2016-03" db="EMBL/GenBank/DDBJ databases">
        <title>Draft genome sequence of the Fonsecaea monophora CBS 269.37.</title>
        <authorList>
            <person name="Bombassaro A."/>
            <person name="Vinicius W.A."/>
            <person name="De Hoog S."/>
            <person name="Sun J."/>
            <person name="Souza E.M."/>
            <person name="Raittz R.T."/>
            <person name="Costa F."/>
            <person name="Leao A.C."/>
            <person name="Tadra-Sfeir M.Z."/>
            <person name="Baura V."/>
            <person name="Balsanelli E."/>
            <person name="Pedrosa F.O."/>
            <person name="Moreno L.F."/>
            <person name="Steffens M.B."/>
            <person name="Xi L."/>
            <person name="Bocca A.L."/>
            <person name="Felipe M.S."/>
            <person name="Teixeira M."/>
            <person name="Telles Filho F.Q."/>
            <person name="Azevedo C.M."/>
            <person name="Gomes R."/>
            <person name="Vicente V.A."/>
        </authorList>
    </citation>
    <scope>NUCLEOTIDE SEQUENCE [LARGE SCALE GENOMIC DNA]</scope>
    <source>
        <strain evidence="3 4">CBS 269.37</strain>
    </source>
</reference>
<evidence type="ECO:0000256" key="2">
    <source>
        <dbReference type="SAM" id="Phobius"/>
    </source>
</evidence>
<name>A0A177F755_9EURO</name>
<dbReference type="Proteomes" id="UP000077002">
    <property type="component" value="Unassembled WGS sequence"/>
</dbReference>
<dbReference type="RefSeq" id="XP_022512007.1">
    <property type="nucleotide sequence ID" value="XM_022655703.1"/>
</dbReference>
<organism evidence="3 4">
    <name type="scientific">Fonsecaea monophora</name>
    <dbReference type="NCBI Taxonomy" id="254056"/>
    <lineage>
        <taxon>Eukaryota</taxon>
        <taxon>Fungi</taxon>
        <taxon>Dikarya</taxon>
        <taxon>Ascomycota</taxon>
        <taxon>Pezizomycotina</taxon>
        <taxon>Eurotiomycetes</taxon>
        <taxon>Chaetothyriomycetidae</taxon>
        <taxon>Chaetothyriales</taxon>
        <taxon>Herpotrichiellaceae</taxon>
        <taxon>Fonsecaea</taxon>
    </lineage>
</organism>
<comment type="caution">
    <text evidence="3">The sequence shown here is derived from an EMBL/GenBank/DDBJ whole genome shotgun (WGS) entry which is preliminary data.</text>
</comment>
<evidence type="ECO:0000313" key="3">
    <source>
        <dbReference type="EMBL" id="OAG40055.1"/>
    </source>
</evidence>
<protein>
    <submittedName>
        <fullName evidence="3">Uncharacterized protein</fullName>
    </submittedName>
</protein>
<dbReference type="OrthoDB" id="10355766at2759"/>
<keyword evidence="4" id="KW-1185">Reference proteome</keyword>
<dbReference type="EMBL" id="LVKK01000037">
    <property type="protein sequence ID" value="OAG40055.1"/>
    <property type="molecule type" value="Genomic_DNA"/>
</dbReference>
<feature type="region of interest" description="Disordered" evidence="1">
    <location>
        <begin position="164"/>
        <end position="183"/>
    </location>
</feature>